<dbReference type="HOGENOM" id="CLU_150208_0_0_1"/>
<comment type="caution">
    <text evidence="1">The sequence shown here is derived from an EMBL/GenBank/DDBJ whole genome shotgun (WGS) entry which is preliminary data.</text>
</comment>
<dbReference type="OrthoDB" id="3353671at2759"/>
<organism evidence="1 2">
    <name type="scientific">Thanatephorus cucumeris (strain AG1-IA)</name>
    <name type="common">Rice sheath blight fungus</name>
    <name type="synonym">Rhizoctonia solani</name>
    <dbReference type="NCBI Taxonomy" id="983506"/>
    <lineage>
        <taxon>Eukaryota</taxon>
        <taxon>Fungi</taxon>
        <taxon>Dikarya</taxon>
        <taxon>Basidiomycota</taxon>
        <taxon>Agaricomycotina</taxon>
        <taxon>Agaricomycetes</taxon>
        <taxon>Cantharellales</taxon>
        <taxon>Ceratobasidiaceae</taxon>
        <taxon>Rhizoctonia</taxon>
        <taxon>Rhizoctonia solani AG-1</taxon>
    </lineage>
</organism>
<name>L8X1N8_THACA</name>
<dbReference type="Proteomes" id="UP000011668">
    <property type="component" value="Unassembled WGS sequence"/>
</dbReference>
<evidence type="ECO:0000313" key="2">
    <source>
        <dbReference type="Proteomes" id="UP000011668"/>
    </source>
</evidence>
<protein>
    <submittedName>
        <fullName evidence="1">Uncharacterized protein</fullName>
    </submittedName>
</protein>
<accession>L8X1N8</accession>
<keyword evidence="2" id="KW-1185">Reference proteome</keyword>
<gene>
    <name evidence="1" type="ORF">AG1IA_02959</name>
</gene>
<reference evidence="1 2" key="1">
    <citation type="journal article" date="2013" name="Nat. Commun.">
        <title>The evolution and pathogenic mechanisms of the rice sheath blight pathogen.</title>
        <authorList>
            <person name="Zheng A."/>
            <person name="Lin R."/>
            <person name="Xu L."/>
            <person name="Qin P."/>
            <person name="Tang C."/>
            <person name="Ai P."/>
            <person name="Zhang D."/>
            <person name="Liu Y."/>
            <person name="Sun Z."/>
            <person name="Feng H."/>
            <person name="Wang Y."/>
            <person name="Chen Y."/>
            <person name="Liang X."/>
            <person name="Fu R."/>
            <person name="Li Q."/>
            <person name="Zhang J."/>
            <person name="Yu X."/>
            <person name="Xie Z."/>
            <person name="Ding L."/>
            <person name="Guan P."/>
            <person name="Tang J."/>
            <person name="Liang Y."/>
            <person name="Wang S."/>
            <person name="Deng Q."/>
            <person name="Li S."/>
            <person name="Zhu J."/>
            <person name="Wang L."/>
            <person name="Liu H."/>
            <person name="Li P."/>
        </authorList>
    </citation>
    <scope>NUCLEOTIDE SEQUENCE [LARGE SCALE GENOMIC DNA]</scope>
    <source>
        <strain evidence="2">AG-1 IA</strain>
    </source>
</reference>
<sequence>MSDANFLPLVCHKRPIGNKCDSNTPTSVTSALTLGKPRSGVTCSWPHFPDSTEPKQEMYIPAVYKLLAPALSIFAPKPMLDNTVGEAIMSAGVQHHDVQPSALWDPCPKMLISCAKDGVWPQGILGNIGMKDFCREGWRCNQCDIEANTEECNLKYEECNDLCQAFAPFPF</sequence>
<proteinExistence type="predicted"/>
<dbReference type="EMBL" id="AFRT01000639">
    <property type="protein sequence ID" value="ELU43012.1"/>
    <property type="molecule type" value="Genomic_DNA"/>
</dbReference>
<evidence type="ECO:0000313" key="1">
    <source>
        <dbReference type="EMBL" id="ELU43012.1"/>
    </source>
</evidence>
<dbReference type="AlphaFoldDB" id="L8X1N8"/>